<gene>
    <name evidence="1" type="ORF">BSU04_25950</name>
</gene>
<dbReference type="AlphaFoldDB" id="A0A226WY15"/>
<sequence length="68" mass="7813">MEREQLNEHWDDVAADWEDMARAAAYILQAEGLRAMKLAKDLRDNYGVLKLNMSPSQKMLFSALVDID</sequence>
<name>A0A226WY15_CABSO</name>
<evidence type="ECO:0000313" key="1">
    <source>
        <dbReference type="EMBL" id="OXC75677.1"/>
    </source>
</evidence>
<organism evidence="1 2">
    <name type="scientific">Caballeronia sordidicola</name>
    <name type="common">Burkholderia sordidicola</name>
    <dbReference type="NCBI Taxonomy" id="196367"/>
    <lineage>
        <taxon>Bacteria</taxon>
        <taxon>Pseudomonadati</taxon>
        <taxon>Pseudomonadota</taxon>
        <taxon>Betaproteobacteria</taxon>
        <taxon>Burkholderiales</taxon>
        <taxon>Burkholderiaceae</taxon>
        <taxon>Caballeronia</taxon>
    </lineage>
</organism>
<reference evidence="2" key="1">
    <citation type="submission" date="2017-01" db="EMBL/GenBank/DDBJ databases">
        <title>Genome Analysis of Deinococcus marmoris KOPRI26562.</title>
        <authorList>
            <person name="Kim J.H."/>
            <person name="Oh H.-M."/>
        </authorList>
    </citation>
    <scope>NUCLEOTIDE SEQUENCE [LARGE SCALE GENOMIC DNA]</scope>
    <source>
        <strain evidence="2">PAMC 26633</strain>
    </source>
</reference>
<proteinExistence type="predicted"/>
<dbReference type="EMBL" id="MTHB01000165">
    <property type="protein sequence ID" value="OXC75677.1"/>
    <property type="molecule type" value="Genomic_DNA"/>
</dbReference>
<comment type="caution">
    <text evidence="1">The sequence shown here is derived from an EMBL/GenBank/DDBJ whole genome shotgun (WGS) entry which is preliminary data.</text>
</comment>
<accession>A0A226WY15</accession>
<dbReference type="Proteomes" id="UP000214720">
    <property type="component" value="Unassembled WGS sequence"/>
</dbReference>
<evidence type="ECO:0000313" key="2">
    <source>
        <dbReference type="Proteomes" id="UP000214720"/>
    </source>
</evidence>
<protein>
    <submittedName>
        <fullName evidence="1">Uncharacterized protein</fullName>
    </submittedName>
</protein>